<reference evidence="2 3" key="1">
    <citation type="journal article" date="2011" name="J. Bacteriol.">
        <title>Genome sequence of the halotolerant marine bacterium Myxococcus fulvus HW-1.</title>
        <authorList>
            <person name="Li Z.F."/>
            <person name="Li X."/>
            <person name="Liu H."/>
            <person name="Liu X."/>
            <person name="Han K."/>
            <person name="Wu Z.H."/>
            <person name="Hu W."/>
            <person name="Li F.F."/>
            <person name="Li Y.Z."/>
        </authorList>
    </citation>
    <scope>NUCLEOTIDE SEQUENCE [LARGE SCALE GENOMIC DNA]</scope>
    <source>
        <strain evidence="3">ATCC BAA-855 / HW-1</strain>
    </source>
</reference>
<dbReference type="InterPro" id="IPR007822">
    <property type="entry name" value="LANC-like"/>
</dbReference>
<dbReference type="GO" id="GO:0005975">
    <property type="term" value="P:carbohydrate metabolic process"/>
    <property type="evidence" value="ECO:0007669"/>
    <property type="project" value="InterPro"/>
</dbReference>
<accession>F8C7C3</accession>
<dbReference type="GO" id="GO:0031179">
    <property type="term" value="P:peptide modification"/>
    <property type="evidence" value="ECO:0007669"/>
    <property type="project" value="InterPro"/>
</dbReference>
<dbReference type="Pfam" id="PF05147">
    <property type="entry name" value="LANC_like"/>
    <property type="match status" value="1"/>
</dbReference>
<evidence type="ECO:0000313" key="3">
    <source>
        <dbReference type="Proteomes" id="UP000000488"/>
    </source>
</evidence>
<dbReference type="Gene3D" id="1.50.10.10">
    <property type="match status" value="1"/>
</dbReference>
<dbReference type="SUPFAM" id="SSF158745">
    <property type="entry name" value="LanC-like"/>
    <property type="match status" value="1"/>
</dbReference>
<protein>
    <submittedName>
        <fullName evidence="2">Lanthionine synthetase</fullName>
    </submittedName>
</protein>
<gene>
    <name evidence="2" type="ordered locus">LILAB_06000</name>
</gene>
<name>F8C7C3_MYXFH</name>
<dbReference type="KEGG" id="mfu:LILAB_06000"/>
<proteinExistence type="predicted"/>
<feature type="region of interest" description="Disordered" evidence="1">
    <location>
        <begin position="221"/>
        <end position="242"/>
    </location>
</feature>
<evidence type="ECO:0000313" key="2">
    <source>
        <dbReference type="EMBL" id="AEI63121.1"/>
    </source>
</evidence>
<dbReference type="Proteomes" id="UP000000488">
    <property type="component" value="Chromosome"/>
</dbReference>
<dbReference type="PRINTS" id="PR01950">
    <property type="entry name" value="LANCSUPER"/>
</dbReference>
<dbReference type="STRING" id="483219.LILAB_06000"/>
<evidence type="ECO:0000256" key="1">
    <source>
        <dbReference type="SAM" id="MobiDB-lite"/>
    </source>
</evidence>
<organism evidence="2 3">
    <name type="scientific">Myxococcus fulvus (strain ATCC BAA-855 / HW-1)</name>
    <dbReference type="NCBI Taxonomy" id="483219"/>
    <lineage>
        <taxon>Bacteria</taxon>
        <taxon>Pseudomonadati</taxon>
        <taxon>Myxococcota</taxon>
        <taxon>Myxococcia</taxon>
        <taxon>Myxococcales</taxon>
        <taxon>Cystobacterineae</taxon>
        <taxon>Myxococcaceae</taxon>
        <taxon>Myxococcus</taxon>
    </lineage>
</organism>
<sequence length="242" mass="25590">MATAIRDASGARWATSMFPEAIGGFAHGATGMGWALARLAVSGAGTPAERQAWLDVAHAAFDYEETLFHPDVGGWRDARSGVGARFLPNGCHGSTGIGLAACDLHARTGAARHLDVARRAAAAGLREGFGWSHTLCRGDLGLWELLERWRRIGPEALGADRDGWDAAILSGLEERGPVGGWSWDAFTPGLMPGIAGILHLLLELHPESRLATPLLLSLREEAPGPPSGRQAGTPKTAWRPVS</sequence>
<dbReference type="eggNOG" id="COG4403">
    <property type="taxonomic scope" value="Bacteria"/>
</dbReference>
<dbReference type="HOGENOM" id="CLU_1146238_0_0_7"/>
<dbReference type="InterPro" id="IPR012341">
    <property type="entry name" value="6hp_glycosidase-like_sf"/>
</dbReference>
<dbReference type="AlphaFoldDB" id="F8C7C3"/>
<dbReference type="EMBL" id="CP002830">
    <property type="protein sequence ID" value="AEI63121.1"/>
    <property type="molecule type" value="Genomic_DNA"/>
</dbReference>